<accession>A0A6C0LCG5</accession>
<evidence type="ECO:0000313" key="1">
    <source>
        <dbReference type="EMBL" id="QHU28127.1"/>
    </source>
</evidence>
<protein>
    <submittedName>
        <fullName evidence="1">Uncharacterized protein</fullName>
    </submittedName>
</protein>
<name>A0A6C0LCG5_9ZZZZ</name>
<dbReference type="AlphaFoldDB" id="A0A6C0LCG5"/>
<organism evidence="1">
    <name type="scientific">viral metagenome</name>
    <dbReference type="NCBI Taxonomy" id="1070528"/>
    <lineage>
        <taxon>unclassified sequences</taxon>
        <taxon>metagenomes</taxon>
        <taxon>organismal metagenomes</taxon>
    </lineage>
</organism>
<sequence>MNIFFLHKNPKLCARYHLDKHVVKMILETAQMLYSVHWYKELELPLDAYKKAHINHPCSIWARTSVDNYIWLCKLGLELSKEYTFRYEKIHKTQKHIEWLFKNIPELPKIGFTLPAQAMPQEYKVPENSIEAYRQFYIKNKILERGINKFTKRSIPKWILDEI</sequence>
<proteinExistence type="predicted"/>
<reference evidence="1" key="1">
    <citation type="journal article" date="2020" name="Nature">
        <title>Giant virus diversity and host interactions through global metagenomics.</title>
        <authorList>
            <person name="Schulz F."/>
            <person name="Roux S."/>
            <person name="Paez-Espino D."/>
            <person name="Jungbluth S."/>
            <person name="Walsh D.A."/>
            <person name="Denef V.J."/>
            <person name="McMahon K.D."/>
            <person name="Konstantinidis K.T."/>
            <person name="Eloe-Fadrosh E.A."/>
            <person name="Kyrpides N.C."/>
            <person name="Woyke T."/>
        </authorList>
    </citation>
    <scope>NUCLEOTIDE SEQUENCE</scope>
    <source>
        <strain evidence="1">GVMAG-M-3300027770-17</strain>
    </source>
</reference>
<dbReference type="EMBL" id="MN740469">
    <property type="protein sequence ID" value="QHU28127.1"/>
    <property type="molecule type" value="Genomic_DNA"/>
</dbReference>